<keyword evidence="4" id="KW-1133">Transmembrane helix</keyword>
<dbReference type="Pfam" id="PF01145">
    <property type="entry name" value="Band_7"/>
    <property type="match status" value="1"/>
</dbReference>
<keyword evidence="10" id="KW-0645">Protease</keyword>
<name>A0A5B9WA35_9BACT</name>
<evidence type="ECO:0000256" key="2">
    <source>
        <dbReference type="ARBA" id="ARBA00007862"/>
    </source>
</evidence>
<dbReference type="CDD" id="cd03405">
    <property type="entry name" value="SPFH_HflC"/>
    <property type="match status" value="1"/>
</dbReference>
<evidence type="ECO:0000256" key="6">
    <source>
        <dbReference type="PIRNR" id="PIRNR005651"/>
    </source>
</evidence>
<feature type="region of interest" description="Disordered" evidence="7">
    <location>
        <begin position="297"/>
        <end position="320"/>
    </location>
</feature>
<dbReference type="InterPro" id="IPR036013">
    <property type="entry name" value="Band_7/SPFH_dom_sf"/>
</dbReference>
<feature type="signal peptide" evidence="8">
    <location>
        <begin position="1"/>
        <end position="31"/>
    </location>
</feature>
<dbReference type="Gene3D" id="3.30.479.30">
    <property type="entry name" value="Band 7 domain"/>
    <property type="match status" value="1"/>
</dbReference>
<keyword evidence="8" id="KW-0732">Signal</keyword>
<dbReference type="OrthoDB" id="9809197at2"/>
<keyword evidence="5" id="KW-0472">Membrane</keyword>
<protein>
    <recommendedName>
        <fullName evidence="6">Protein HflC</fullName>
    </recommendedName>
</protein>
<evidence type="ECO:0000256" key="3">
    <source>
        <dbReference type="ARBA" id="ARBA00022692"/>
    </source>
</evidence>
<gene>
    <name evidence="10" type="primary">hflC_1</name>
    <name evidence="10" type="ORF">OJF2_60230</name>
</gene>
<comment type="similarity">
    <text evidence="2 6">Belongs to the band 7/mec-2 family. HflC subfamily.</text>
</comment>
<evidence type="ECO:0000313" key="11">
    <source>
        <dbReference type="Proteomes" id="UP000324233"/>
    </source>
</evidence>
<dbReference type="KEGG" id="agv:OJF2_60230"/>
<dbReference type="InterPro" id="IPR010200">
    <property type="entry name" value="HflC"/>
</dbReference>
<dbReference type="InterPro" id="IPR001107">
    <property type="entry name" value="Band_7"/>
</dbReference>
<feature type="domain" description="Band 7" evidence="9">
    <location>
        <begin position="27"/>
        <end position="198"/>
    </location>
</feature>
<dbReference type="RefSeq" id="WP_148596990.1">
    <property type="nucleotide sequence ID" value="NZ_CP042997.1"/>
</dbReference>
<dbReference type="SMART" id="SM00244">
    <property type="entry name" value="PHB"/>
    <property type="match status" value="1"/>
</dbReference>
<organism evidence="10 11">
    <name type="scientific">Aquisphaera giovannonii</name>
    <dbReference type="NCBI Taxonomy" id="406548"/>
    <lineage>
        <taxon>Bacteria</taxon>
        <taxon>Pseudomonadati</taxon>
        <taxon>Planctomycetota</taxon>
        <taxon>Planctomycetia</taxon>
        <taxon>Isosphaerales</taxon>
        <taxon>Isosphaeraceae</taxon>
        <taxon>Aquisphaera</taxon>
    </lineage>
</organism>
<evidence type="ECO:0000256" key="5">
    <source>
        <dbReference type="ARBA" id="ARBA00023136"/>
    </source>
</evidence>
<keyword evidence="10" id="KW-0378">Hydrolase</keyword>
<accession>A0A5B9WA35</accession>
<dbReference type="GO" id="GO:0016020">
    <property type="term" value="C:membrane"/>
    <property type="evidence" value="ECO:0007669"/>
    <property type="project" value="UniProtKB-SubCell"/>
</dbReference>
<keyword evidence="3" id="KW-0812">Transmembrane</keyword>
<feature type="chain" id="PRO_5023151698" description="Protein HflC" evidence="8">
    <location>
        <begin position="32"/>
        <end position="320"/>
    </location>
</feature>
<dbReference type="PANTHER" id="PTHR42911">
    <property type="entry name" value="MODULATOR OF FTSH PROTEASE HFLC"/>
    <property type="match status" value="1"/>
</dbReference>
<feature type="compositionally biased region" description="Basic and acidic residues" evidence="7">
    <location>
        <begin position="311"/>
        <end position="320"/>
    </location>
</feature>
<dbReference type="SUPFAM" id="SSF117892">
    <property type="entry name" value="Band 7/SPFH domain"/>
    <property type="match status" value="1"/>
</dbReference>
<evidence type="ECO:0000259" key="9">
    <source>
        <dbReference type="SMART" id="SM00244"/>
    </source>
</evidence>
<evidence type="ECO:0000256" key="1">
    <source>
        <dbReference type="ARBA" id="ARBA00004167"/>
    </source>
</evidence>
<dbReference type="PROSITE" id="PS51257">
    <property type="entry name" value="PROKAR_LIPOPROTEIN"/>
    <property type="match status" value="1"/>
</dbReference>
<evidence type="ECO:0000256" key="7">
    <source>
        <dbReference type="SAM" id="MobiDB-lite"/>
    </source>
</evidence>
<dbReference type="GO" id="GO:0008233">
    <property type="term" value="F:peptidase activity"/>
    <property type="evidence" value="ECO:0007669"/>
    <property type="project" value="UniProtKB-KW"/>
</dbReference>
<evidence type="ECO:0000256" key="8">
    <source>
        <dbReference type="SAM" id="SignalP"/>
    </source>
</evidence>
<evidence type="ECO:0000313" key="10">
    <source>
        <dbReference type="EMBL" id="QEH37432.1"/>
    </source>
</evidence>
<dbReference type="Proteomes" id="UP000324233">
    <property type="component" value="Chromosome"/>
</dbReference>
<evidence type="ECO:0000256" key="4">
    <source>
        <dbReference type="ARBA" id="ARBA00022989"/>
    </source>
</evidence>
<comment type="subcellular location">
    <subcellularLocation>
        <location evidence="1">Membrane</location>
        <topology evidence="1">Single-pass membrane protein</topology>
    </subcellularLocation>
</comment>
<dbReference type="GO" id="GO:0006508">
    <property type="term" value="P:proteolysis"/>
    <property type="evidence" value="ECO:0007669"/>
    <property type="project" value="UniProtKB-KW"/>
</dbReference>
<dbReference type="AlphaFoldDB" id="A0A5B9WA35"/>
<reference evidence="10 11" key="1">
    <citation type="submission" date="2019-08" db="EMBL/GenBank/DDBJ databases">
        <title>Deep-cultivation of Planctomycetes and their phenomic and genomic characterization uncovers novel biology.</title>
        <authorList>
            <person name="Wiegand S."/>
            <person name="Jogler M."/>
            <person name="Boedeker C."/>
            <person name="Pinto D."/>
            <person name="Vollmers J."/>
            <person name="Rivas-Marin E."/>
            <person name="Kohn T."/>
            <person name="Peeters S.H."/>
            <person name="Heuer A."/>
            <person name="Rast P."/>
            <person name="Oberbeckmann S."/>
            <person name="Bunk B."/>
            <person name="Jeske O."/>
            <person name="Meyerdierks A."/>
            <person name="Storesund J.E."/>
            <person name="Kallscheuer N."/>
            <person name="Luecker S."/>
            <person name="Lage O.M."/>
            <person name="Pohl T."/>
            <person name="Merkel B.J."/>
            <person name="Hornburger P."/>
            <person name="Mueller R.-W."/>
            <person name="Bruemmer F."/>
            <person name="Labrenz M."/>
            <person name="Spormann A.M."/>
            <person name="Op den Camp H."/>
            <person name="Overmann J."/>
            <person name="Amann R."/>
            <person name="Jetten M.S.M."/>
            <person name="Mascher T."/>
            <person name="Medema M.H."/>
            <person name="Devos D.P."/>
            <person name="Kaster A.-K."/>
            <person name="Ovreas L."/>
            <person name="Rohde M."/>
            <person name="Galperin M.Y."/>
            <person name="Jogler C."/>
        </authorList>
    </citation>
    <scope>NUCLEOTIDE SEQUENCE [LARGE SCALE GENOMIC DNA]</scope>
    <source>
        <strain evidence="10 11">OJF2</strain>
    </source>
</reference>
<dbReference type="PIRSF" id="PIRSF005651">
    <property type="entry name" value="HflC"/>
    <property type="match status" value="1"/>
</dbReference>
<dbReference type="PANTHER" id="PTHR42911:SF1">
    <property type="entry name" value="MODULATOR OF FTSH PROTEASE HFLC"/>
    <property type="match status" value="1"/>
</dbReference>
<proteinExistence type="inferred from homology"/>
<dbReference type="EMBL" id="CP042997">
    <property type="protein sequence ID" value="QEH37432.1"/>
    <property type="molecule type" value="Genomic_DNA"/>
</dbReference>
<keyword evidence="11" id="KW-1185">Reference proteome</keyword>
<comment type="function">
    <text evidence="6">HflC and HflK could regulate a protease.</text>
</comment>
<sequence precursor="true">MSPRSNWRRALPSAGLAILATMALASACVVAVDESEFVLVTSFGDVAAVHDGGAGASGLHAKRPWQSALRVDGRLRVYDPPAREVMTGDKRSLDVACYVVYRVADPVRFLRGSGTLDHAEARLEERVSAVLSGAIGRRELADLAGVDSSRRGADAVAEEVLSAIAPAARADLGLEVTDLGLRRFNFPLEVRPAVFELIRSERRQVAARLRAEGEAQYTTITSRAERAREATIAQAEGEAERIRGRAEADATRILNEAHGRDPKFYELLRSLESYRALLDPRATVVLSANSPLVRLLVQGPEEASAPPDPSPDGRPRRATP</sequence>